<reference evidence="1" key="1">
    <citation type="submission" date="2022-11" db="EMBL/GenBank/DDBJ databases">
        <title>Minimal conservation of predation-associated metabolite biosynthetic gene clusters underscores biosynthetic potential of Myxococcota including descriptions for ten novel species: Archangium lansinium sp. nov., Myxococcus landrumus sp. nov., Nannocystis bai.</title>
        <authorList>
            <person name="Ahearne A."/>
            <person name="Stevens C."/>
            <person name="Phillips K."/>
        </authorList>
    </citation>
    <scope>NUCLEOTIDE SEQUENCE</scope>
    <source>
        <strain evidence="1">Na p29</strain>
    </source>
</reference>
<proteinExistence type="predicted"/>
<name>A0A9X3EKJ8_9BACT</name>
<evidence type="ECO:0000313" key="2">
    <source>
        <dbReference type="Proteomes" id="UP001150924"/>
    </source>
</evidence>
<evidence type="ECO:0000313" key="1">
    <source>
        <dbReference type="EMBL" id="MCY1005360.1"/>
    </source>
</evidence>
<protein>
    <submittedName>
        <fullName evidence="1">Uncharacterized protein</fullName>
    </submittedName>
</protein>
<dbReference type="RefSeq" id="WP_267767025.1">
    <property type="nucleotide sequence ID" value="NZ_JAPNKE010000002.1"/>
</dbReference>
<accession>A0A9X3EKJ8</accession>
<sequence>MGVGAAVRVHPRVALFAMLQGLAALQRGTFVVRRAGTDVVLFDPGVASARLALGVEVRLGEPR</sequence>
<comment type="caution">
    <text evidence="1">The sequence shown here is derived from an EMBL/GenBank/DDBJ whole genome shotgun (WGS) entry which is preliminary data.</text>
</comment>
<dbReference type="AlphaFoldDB" id="A0A9X3EKJ8"/>
<keyword evidence="2" id="KW-1185">Reference proteome</keyword>
<gene>
    <name evidence="1" type="ORF">OV079_07200</name>
</gene>
<organism evidence="1 2">
    <name type="scientific">Nannocystis pusilla</name>
    <dbReference type="NCBI Taxonomy" id="889268"/>
    <lineage>
        <taxon>Bacteria</taxon>
        <taxon>Pseudomonadati</taxon>
        <taxon>Myxococcota</taxon>
        <taxon>Polyangia</taxon>
        <taxon>Nannocystales</taxon>
        <taxon>Nannocystaceae</taxon>
        <taxon>Nannocystis</taxon>
    </lineage>
</organism>
<dbReference type="EMBL" id="JAPNKE010000002">
    <property type="protein sequence ID" value="MCY1005360.1"/>
    <property type="molecule type" value="Genomic_DNA"/>
</dbReference>
<dbReference type="Proteomes" id="UP001150924">
    <property type="component" value="Unassembled WGS sequence"/>
</dbReference>